<comment type="caution">
    <text evidence="1">The sequence shown here is derived from an EMBL/GenBank/DDBJ whole genome shotgun (WGS) entry which is preliminary data.</text>
</comment>
<name>A0AAI9TX86_9PEZI</name>
<evidence type="ECO:0000313" key="1">
    <source>
        <dbReference type="EMBL" id="KAK1446310.1"/>
    </source>
</evidence>
<evidence type="ECO:0000313" key="2">
    <source>
        <dbReference type="Proteomes" id="UP001239795"/>
    </source>
</evidence>
<dbReference type="AlphaFoldDB" id="A0AAI9TX86"/>
<dbReference type="Proteomes" id="UP001239795">
    <property type="component" value="Unassembled WGS sequence"/>
</dbReference>
<gene>
    <name evidence="1" type="ORF">CMEL01_10553</name>
</gene>
<dbReference type="EMBL" id="MLGG01000090">
    <property type="protein sequence ID" value="KAK1446310.1"/>
    <property type="molecule type" value="Genomic_DNA"/>
</dbReference>
<protein>
    <submittedName>
        <fullName evidence="1">Uncharacterized protein</fullName>
    </submittedName>
</protein>
<sequence>MTDLRQRVPVGGLSDVGGEVICLDDEGVIEEGVDVGLVGGAGGSGGGYYYYDDGSEDTSESETTSDEEEDDVCGGRGGCGGCWEEDECCFEMVGYCAGGYGLQAGGGRGGCGIEFGCEVGGRMTPRDCGGKREKKCKECETGKKCKTCEKRRKKKKGKGFWSKLYPVKKLGEWGGDVVGVSRCPGEVGVSFSVTFLFGSCLLRSCGEVRAETKGERRLLFVFECR</sequence>
<keyword evidence="2" id="KW-1185">Reference proteome</keyword>
<proteinExistence type="predicted"/>
<accession>A0AAI9TX86</accession>
<reference evidence="1 2" key="1">
    <citation type="submission" date="2016-10" db="EMBL/GenBank/DDBJ databases">
        <title>The genome sequence of Colletotrichum fioriniae PJ7.</title>
        <authorList>
            <person name="Baroncelli R."/>
        </authorList>
    </citation>
    <scope>NUCLEOTIDE SEQUENCE [LARGE SCALE GENOMIC DNA]</scope>
    <source>
        <strain evidence="1">Col 31</strain>
    </source>
</reference>
<organism evidence="1 2">
    <name type="scientific">Colletotrichum melonis</name>
    <dbReference type="NCBI Taxonomy" id="1209925"/>
    <lineage>
        <taxon>Eukaryota</taxon>
        <taxon>Fungi</taxon>
        <taxon>Dikarya</taxon>
        <taxon>Ascomycota</taxon>
        <taxon>Pezizomycotina</taxon>
        <taxon>Sordariomycetes</taxon>
        <taxon>Hypocreomycetidae</taxon>
        <taxon>Glomerellales</taxon>
        <taxon>Glomerellaceae</taxon>
        <taxon>Colletotrichum</taxon>
        <taxon>Colletotrichum acutatum species complex</taxon>
    </lineage>
</organism>